<protein>
    <recommendedName>
        <fullName evidence="2">DUF7703 domain-containing protein</fullName>
    </recommendedName>
</protein>
<feature type="transmembrane region" description="Helical" evidence="1">
    <location>
        <begin position="23"/>
        <end position="45"/>
    </location>
</feature>
<feature type="transmembrane region" description="Helical" evidence="1">
    <location>
        <begin position="122"/>
        <end position="143"/>
    </location>
</feature>
<dbReference type="InterPro" id="IPR056120">
    <property type="entry name" value="DUF7703"/>
</dbReference>
<feature type="transmembrane region" description="Helical" evidence="1">
    <location>
        <begin position="163"/>
        <end position="181"/>
    </location>
</feature>
<dbReference type="GeneID" id="38139686"/>
<feature type="transmembrane region" description="Helical" evidence="1">
    <location>
        <begin position="54"/>
        <end position="76"/>
    </location>
</feature>
<dbReference type="PANTHER" id="PTHR37013">
    <property type="entry name" value="INTEGRAL MEMBRANE PROTEIN (AFU_ORTHOLOGUE AFUA_1G05950)-RELATED"/>
    <property type="match status" value="1"/>
</dbReference>
<evidence type="ECO:0000313" key="3">
    <source>
        <dbReference type="EMBL" id="RDH34080.1"/>
    </source>
</evidence>
<evidence type="ECO:0000259" key="2">
    <source>
        <dbReference type="Pfam" id="PF24802"/>
    </source>
</evidence>
<accession>A0A3F3Q4H8</accession>
<gene>
    <name evidence="3" type="ORF">BDQ94DRAFT_169614</name>
</gene>
<feature type="transmembrane region" description="Helical" evidence="1">
    <location>
        <begin position="88"/>
        <end position="110"/>
    </location>
</feature>
<dbReference type="RefSeq" id="XP_026627102.1">
    <property type="nucleotide sequence ID" value="XM_026771330.1"/>
</dbReference>
<keyword evidence="1" id="KW-1133">Transmembrane helix</keyword>
<keyword evidence="1" id="KW-0812">Transmembrane</keyword>
<reference evidence="3 4" key="1">
    <citation type="submission" date="2018-07" db="EMBL/GenBank/DDBJ databases">
        <title>The genomes of Aspergillus section Nigri reveals drivers in fungal speciation.</title>
        <authorList>
            <consortium name="DOE Joint Genome Institute"/>
            <person name="Vesth T.C."/>
            <person name="Nybo J."/>
            <person name="Theobald S."/>
            <person name="Brandl J."/>
            <person name="Frisvad J.C."/>
            <person name="Nielsen K.F."/>
            <person name="Lyhne E.K."/>
            <person name="Kogle M.E."/>
            <person name="Kuo A."/>
            <person name="Riley R."/>
            <person name="Clum A."/>
            <person name="Nolan M."/>
            <person name="Lipzen A."/>
            <person name="Salamov A."/>
            <person name="Henrissat B."/>
            <person name="Wiebenga A."/>
            <person name="De vries R.P."/>
            <person name="Grigoriev I.V."/>
            <person name="Mortensen U.H."/>
            <person name="Andersen M.R."/>
            <person name="Baker S.E."/>
        </authorList>
    </citation>
    <scope>NUCLEOTIDE SEQUENCE [LARGE SCALE GENOMIC DNA]</scope>
    <source>
        <strain evidence="3 4">CBS 139.54b</strain>
    </source>
</reference>
<dbReference type="PROSITE" id="PS51257">
    <property type="entry name" value="PROKAR_LIPOPROTEIN"/>
    <property type="match status" value="1"/>
</dbReference>
<dbReference type="EMBL" id="KZ852044">
    <property type="protein sequence ID" value="RDH34080.1"/>
    <property type="molecule type" value="Genomic_DNA"/>
</dbReference>
<proteinExistence type="predicted"/>
<feature type="domain" description="DUF7703" evidence="2">
    <location>
        <begin position="21"/>
        <end position="255"/>
    </location>
</feature>
<organism evidence="3 4">
    <name type="scientific">Aspergillus welwitschiae</name>
    <dbReference type="NCBI Taxonomy" id="1341132"/>
    <lineage>
        <taxon>Eukaryota</taxon>
        <taxon>Fungi</taxon>
        <taxon>Dikarya</taxon>
        <taxon>Ascomycota</taxon>
        <taxon>Pezizomycotina</taxon>
        <taxon>Eurotiomycetes</taxon>
        <taxon>Eurotiomycetidae</taxon>
        <taxon>Eurotiales</taxon>
        <taxon>Aspergillaceae</taxon>
        <taxon>Aspergillus</taxon>
        <taxon>Aspergillus subgen. Circumdati</taxon>
    </lineage>
</organism>
<dbReference type="Pfam" id="PF24802">
    <property type="entry name" value="DUF7703"/>
    <property type="match status" value="1"/>
</dbReference>
<feature type="transmembrane region" description="Helical" evidence="1">
    <location>
        <begin position="202"/>
        <end position="227"/>
    </location>
</feature>
<keyword evidence="4" id="KW-1185">Reference proteome</keyword>
<evidence type="ECO:0000256" key="1">
    <source>
        <dbReference type="SAM" id="Phobius"/>
    </source>
</evidence>
<evidence type="ECO:0000313" key="4">
    <source>
        <dbReference type="Proteomes" id="UP000253729"/>
    </source>
</evidence>
<name>A0A3F3Q4H8_9EURO</name>
<dbReference type="PANTHER" id="PTHR37013:SF7">
    <property type="entry name" value="INTEGRAL MEMBRANE PROTEIN"/>
    <property type="match status" value="1"/>
</dbReference>
<sequence>MLLKRDTPSGRLLPDIYRDSHQVHVFTAFAAIACYNAIELVILCLSTFKRRGSLYFWSLLVASLSIVPQCVGYILLFSRPQISPYGSATLIMVGWCGMITGHSLVLWSRLHLVLQDPTTLRYLLRLIILDDILLQIPITVLLYGTVSTQWELFNHGYNIMERIQLVGFCLQEGLLSGLYVWEAAKLLRLRPEDRHRRILAQLIGINILVLILDVAVVGIQYAGYYALQVMFKPVAYSIKLKLEYAILGRLVNVVKKVNTQESLSTQGFDMLPSSSEGLRPRLEPHVDGPGGFLHPQKIFKPSLHLELATDTVLKTPLAVYTNAQLYLNQSMHHNSSTIIPDTKASTA</sequence>
<dbReference type="Proteomes" id="UP000253729">
    <property type="component" value="Unassembled WGS sequence"/>
</dbReference>
<dbReference type="AlphaFoldDB" id="A0A3F3Q4H8"/>
<keyword evidence="1" id="KW-0472">Membrane</keyword>